<proteinExistence type="inferred from homology"/>
<dbReference type="GO" id="GO:0046983">
    <property type="term" value="F:protein dimerization activity"/>
    <property type="evidence" value="ECO:0007669"/>
    <property type="project" value="InterPro"/>
</dbReference>
<accession>K0SHX6</accession>
<evidence type="ECO:0000259" key="9">
    <source>
        <dbReference type="PROSITE" id="PS50199"/>
    </source>
</evidence>
<dbReference type="PROSITE" id="PS50105">
    <property type="entry name" value="SAM_DOMAIN"/>
    <property type="match status" value="1"/>
</dbReference>
<evidence type="ECO:0000256" key="4">
    <source>
        <dbReference type="ARBA" id="ARBA00022833"/>
    </source>
</evidence>
<dbReference type="Proteomes" id="UP000266841">
    <property type="component" value="Unassembled WGS sequence"/>
</dbReference>
<dbReference type="SMART" id="SM00662">
    <property type="entry name" value="RPOLD"/>
    <property type="match status" value="1"/>
</dbReference>
<dbReference type="InterPro" id="IPR050518">
    <property type="entry name" value="Rpo3/RPB3_RNA_Pol_subunit"/>
</dbReference>
<evidence type="ECO:0000256" key="3">
    <source>
        <dbReference type="ARBA" id="ARBA00022771"/>
    </source>
</evidence>
<dbReference type="Pfam" id="PF00536">
    <property type="entry name" value="SAM_1"/>
    <property type="match status" value="1"/>
</dbReference>
<dbReference type="GO" id="GO:0006351">
    <property type="term" value="P:DNA-templated transcription"/>
    <property type="evidence" value="ECO:0007669"/>
    <property type="project" value="InterPro"/>
</dbReference>
<name>K0SHX6_THAOC</name>
<keyword evidence="4" id="KW-0862">Zinc</keyword>
<keyword evidence="3 6" id="KW-0863">Zinc-finger</keyword>
<dbReference type="InterPro" id="IPR001660">
    <property type="entry name" value="SAM"/>
</dbReference>
<feature type="compositionally biased region" description="Acidic residues" evidence="7">
    <location>
        <begin position="771"/>
        <end position="783"/>
    </location>
</feature>
<dbReference type="PROSITE" id="PS50199">
    <property type="entry name" value="ZF_RANBP2_2"/>
    <property type="match status" value="1"/>
</dbReference>
<evidence type="ECO:0008006" key="12">
    <source>
        <dbReference type="Google" id="ProtNLM"/>
    </source>
</evidence>
<protein>
    <recommendedName>
        <fullName evidence="12">DNA-directed RNA polymerase RpoA/D/Rpb3-type domain-containing protein</fullName>
    </recommendedName>
</protein>
<dbReference type="AlphaFoldDB" id="K0SHX6"/>
<dbReference type="InterPro" id="IPR013761">
    <property type="entry name" value="SAM/pointed_sf"/>
</dbReference>
<dbReference type="Gene3D" id="2.170.120.12">
    <property type="entry name" value="DNA-directed RNA polymerase, insert domain"/>
    <property type="match status" value="1"/>
</dbReference>
<dbReference type="HAMAP" id="MF_00320">
    <property type="entry name" value="RNApol_arch_Rpo3"/>
    <property type="match status" value="1"/>
</dbReference>
<dbReference type="InterPro" id="IPR001876">
    <property type="entry name" value="Znf_RanBP2"/>
</dbReference>
<dbReference type="GO" id="GO:0008270">
    <property type="term" value="F:zinc ion binding"/>
    <property type="evidence" value="ECO:0007669"/>
    <property type="project" value="UniProtKB-KW"/>
</dbReference>
<evidence type="ECO:0000313" key="11">
    <source>
        <dbReference type="Proteomes" id="UP000266841"/>
    </source>
</evidence>
<dbReference type="OrthoDB" id="270173at2759"/>
<dbReference type="GO" id="GO:0005736">
    <property type="term" value="C:RNA polymerase I complex"/>
    <property type="evidence" value="ECO:0007669"/>
    <property type="project" value="TreeGrafter"/>
</dbReference>
<organism evidence="10 11">
    <name type="scientific">Thalassiosira oceanica</name>
    <name type="common">Marine diatom</name>
    <dbReference type="NCBI Taxonomy" id="159749"/>
    <lineage>
        <taxon>Eukaryota</taxon>
        <taxon>Sar</taxon>
        <taxon>Stramenopiles</taxon>
        <taxon>Ochrophyta</taxon>
        <taxon>Bacillariophyta</taxon>
        <taxon>Coscinodiscophyceae</taxon>
        <taxon>Thalassiosirophycidae</taxon>
        <taxon>Thalassiosirales</taxon>
        <taxon>Thalassiosiraceae</taxon>
        <taxon>Thalassiosira</taxon>
    </lineage>
</organism>
<comment type="caution">
    <text evidence="10">The sequence shown here is derived from an EMBL/GenBank/DDBJ whole genome shotgun (WGS) entry which is preliminary data.</text>
</comment>
<evidence type="ECO:0000259" key="8">
    <source>
        <dbReference type="PROSITE" id="PS50105"/>
    </source>
</evidence>
<dbReference type="Pfam" id="PF01193">
    <property type="entry name" value="RNA_pol_L"/>
    <property type="match status" value="1"/>
</dbReference>
<dbReference type="PANTHER" id="PTHR11800:SF13">
    <property type="entry name" value="DNA-DIRECTED RNA POLYMERASES I AND III SUBUNIT RPAC1"/>
    <property type="match status" value="1"/>
</dbReference>
<dbReference type="eggNOG" id="KOG1521">
    <property type="taxonomic scope" value="Eukaryota"/>
</dbReference>
<evidence type="ECO:0000256" key="5">
    <source>
        <dbReference type="ARBA" id="ARBA00023163"/>
    </source>
</evidence>
<keyword evidence="1" id="KW-0240">DNA-directed RNA polymerase</keyword>
<feature type="region of interest" description="Disordered" evidence="7">
    <location>
        <begin position="756"/>
        <end position="785"/>
    </location>
</feature>
<dbReference type="InterPro" id="IPR033901">
    <property type="entry name" value="RNAPI/III_AC40"/>
</dbReference>
<dbReference type="CDD" id="cd07032">
    <property type="entry name" value="RNAP_I_II_AC40"/>
    <property type="match status" value="1"/>
</dbReference>
<feature type="domain" description="RanBP2-type" evidence="9">
    <location>
        <begin position="342"/>
        <end position="371"/>
    </location>
</feature>
<gene>
    <name evidence="10" type="ORF">THAOC_13380</name>
</gene>
<evidence type="ECO:0000256" key="1">
    <source>
        <dbReference type="ARBA" id="ARBA00022478"/>
    </source>
</evidence>
<dbReference type="Gene3D" id="3.30.1360.10">
    <property type="entry name" value="RNA polymerase, RBP11-like subunit"/>
    <property type="match status" value="1"/>
</dbReference>
<evidence type="ECO:0000256" key="6">
    <source>
        <dbReference type="PROSITE-ProRule" id="PRU00322"/>
    </source>
</evidence>
<evidence type="ECO:0000313" key="10">
    <source>
        <dbReference type="EMBL" id="EJK65733.1"/>
    </source>
</evidence>
<sequence length="1014" mass="112907">MDYASYVADEPVLRWLKEEGLGQYVESFRRAHITQPESFFQLDTSYFDSLGIINNEDRNKVYYLIEKLRKEFRQSFAAAAFPAMSGDLMEDDRKPGGHSDQSKQVEKNWNQNLGFEISKTKRYKPNGTVLCRADGCDKIAQAKCNGFCRHHFKLFAKVDSAAKESKWACICGAKNPFKARRCGTCNRWKDKRRSVPEEETAPTDEFGNVLPKTHVPSDSGVVISETRRLNERGRQLCKVEGCNKLRQARNDGFCRYHFNLFAINQVKPASLPTAAATAAPEDGAKVADDRKPPAATKTADWLCSCGTTNPGKQTRCGSCQRWKGGKRQTIPKKKKPEASLESAGAWDCDKCGNRVLASKSRCGQCHHWRGGKRKCGWTIRGKGDDGSIPWHLEWSCCDVTYSPDKRRCGKCQKWRGGKRTKSKGRKRQHTVEQVPALPYPVYQSQLHPVEMMQQAVQAVEAHEQHAGMAMHQQEWNQQQQAYIAEQMAIAHNNPVQQQRVADYVAVSAKVAAAAVVWLSSSSDFLTETVTKVGAGQSGSVSVLPRPSRLRPRSWSCLLAGCWSGYAMRAVTVIQPAGDYGSGAADFHFIMAPIPEPDLSSTGGTYDVNEAGIQFRHAPISTPKDGAEFISRLSKGLKLNVIDRPAKNELVFEIMIAEVPTMALEYVYMWNNTGLIHDEVLSHRMGLIPLNVDPRLFDHYGLDTDDDGEPAATDRNTIVFRLNVSCGRDAKEDEKIRKKMESKWKGEGLVSGYDVAEAQKRKKSKGKTSREDADEDTQAEDDLEPSIMNLSVADKAAADAVSASTVRTTPIDSPNRPFTKHIYTRDLLWAPQGDQLSRFPLHSSGVGSGVGGGIRPLHEDILLAKLRPGQVIELEAHARKGVGKDHAKFSPVATASYRLMPRIEVVKPVYDDLAEELVNWFEPGVFKLEPADDGEHAFEAKVVNPYACTCSRNFMRNPILKESIRMSRIPDHFIFSVESVGSMEPEVIVAEALKVLKEKSLRVHELASGAQNMTE</sequence>
<dbReference type="InterPro" id="IPR036603">
    <property type="entry name" value="RBP11-like"/>
</dbReference>
<dbReference type="GO" id="GO:0003899">
    <property type="term" value="F:DNA-directed RNA polymerase activity"/>
    <property type="evidence" value="ECO:0007669"/>
    <property type="project" value="InterPro"/>
</dbReference>
<dbReference type="InterPro" id="IPR011263">
    <property type="entry name" value="DNA-dir_RNA_pol_RpoA/D/Rpb3"/>
</dbReference>
<keyword evidence="5" id="KW-0804">Transcription</keyword>
<keyword evidence="2" id="KW-0479">Metal-binding</keyword>
<dbReference type="SMART" id="SM00454">
    <property type="entry name" value="SAM"/>
    <property type="match status" value="1"/>
</dbReference>
<evidence type="ECO:0000256" key="2">
    <source>
        <dbReference type="ARBA" id="ARBA00022723"/>
    </source>
</evidence>
<dbReference type="SUPFAM" id="SSF55257">
    <property type="entry name" value="RBP11-like subunits of RNA polymerase"/>
    <property type="match status" value="1"/>
</dbReference>
<dbReference type="InterPro" id="IPR036643">
    <property type="entry name" value="RNApol_insert_sf"/>
</dbReference>
<dbReference type="Gene3D" id="1.10.150.50">
    <property type="entry name" value="Transcription Factor, Ets-1"/>
    <property type="match status" value="1"/>
</dbReference>
<dbReference type="EMBL" id="AGNL01015530">
    <property type="protein sequence ID" value="EJK65733.1"/>
    <property type="molecule type" value="Genomic_DNA"/>
</dbReference>
<dbReference type="SUPFAM" id="SSF56553">
    <property type="entry name" value="Insert subdomain of RNA polymerase alpha subunit"/>
    <property type="match status" value="2"/>
</dbReference>
<keyword evidence="11" id="KW-1185">Reference proteome</keyword>
<feature type="domain" description="SAM" evidence="8">
    <location>
        <begin position="7"/>
        <end position="71"/>
    </location>
</feature>
<dbReference type="InterPro" id="IPR022842">
    <property type="entry name" value="RNAP_Rpo3/Rpb3/RPAC1"/>
</dbReference>
<dbReference type="GO" id="GO:0005666">
    <property type="term" value="C:RNA polymerase III complex"/>
    <property type="evidence" value="ECO:0007669"/>
    <property type="project" value="TreeGrafter"/>
</dbReference>
<evidence type="ECO:0000256" key="7">
    <source>
        <dbReference type="SAM" id="MobiDB-lite"/>
    </source>
</evidence>
<reference evidence="10 11" key="1">
    <citation type="journal article" date="2012" name="Genome Biol.">
        <title>Genome and low-iron response of an oceanic diatom adapted to chronic iron limitation.</title>
        <authorList>
            <person name="Lommer M."/>
            <person name="Specht M."/>
            <person name="Roy A.S."/>
            <person name="Kraemer L."/>
            <person name="Andreson R."/>
            <person name="Gutowska M.A."/>
            <person name="Wolf J."/>
            <person name="Bergner S.V."/>
            <person name="Schilhabel M.B."/>
            <person name="Klostermeier U.C."/>
            <person name="Beiko R.G."/>
            <person name="Rosenstiel P."/>
            <person name="Hippler M."/>
            <person name="Laroche J."/>
        </authorList>
    </citation>
    <scope>NUCLEOTIDE SEQUENCE [LARGE SCALE GENOMIC DNA]</scope>
    <source>
        <strain evidence="10 11">CCMP1005</strain>
    </source>
</reference>
<dbReference type="PANTHER" id="PTHR11800">
    <property type="entry name" value="DNA-DIRECTED RNA POLYMERASE"/>
    <property type="match status" value="1"/>
</dbReference>
<dbReference type="SUPFAM" id="SSF47769">
    <property type="entry name" value="SAM/Pointed domain"/>
    <property type="match status" value="1"/>
</dbReference>